<reference evidence="1 2" key="1">
    <citation type="journal article" date="2018" name="Sci. Rep.">
        <title>Comparative analysis of the Pocillopora damicornis genome highlights role of immune system in coral evolution.</title>
        <authorList>
            <person name="Cunning R."/>
            <person name="Bay R.A."/>
            <person name="Gillette P."/>
            <person name="Baker A.C."/>
            <person name="Traylor-Knowles N."/>
        </authorList>
    </citation>
    <scope>NUCLEOTIDE SEQUENCE [LARGE SCALE GENOMIC DNA]</scope>
    <source>
        <strain evidence="1">RSMAS</strain>
        <tissue evidence="1">Whole animal</tissue>
    </source>
</reference>
<organism evidence="1 2">
    <name type="scientific">Pocillopora damicornis</name>
    <name type="common">Cauliflower coral</name>
    <name type="synonym">Millepora damicornis</name>
    <dbReference type="NCBI Taxonomy" id="46731"/>
    <lineage>
        <taxon>Eukaryota</taxon>
        <taxon>Metazoa</taxon>
        <taxon>Cnidaria</taxon>
        <taxon>Anthozoa</taxon>
        <taxon>Hexacorallia</taxon>
        <taxon>Scleractinia</taxon>
        <taxon>Astrocoeniina</taxon>
        <taxon>Pocilloporidae</taxon>
        <taxon>Pocillopora</taxon>
    </lineage>
</organism>
<dbReference type="EMBL" id="RCHS01003699">
    <property type="protein sequence ID" value="RMX39979.1"/>
    <property type="molecule type" value="Genomic_DNA"/>
</dbReference>
<dbReference type="Proteomes" id="UP000275408">
    <property type="component" value="Unassembled WGS sequence"/>
</dbReference>
<accession>A0A3M6TF78</accession>
<comment type="caution">
    <text evidence="1">The sequence shown here is derived from an EMBL/GenBank/DDBJ whole genome shotgun (WGS) entry which is preliminary data.</text>
</comment>
<proteinExistence type="predicted"/>
<dbReference type="AlphaFoldDB" id="A0A3M6TF78"/>
<gene>
    <name evidence="1" type="ORF">pdam_00023617</name>
</gene>
<sequence>MTKPIYHILPNFRSFNRTPNPGPQLVPFTSDGRTICRNFNSSRGEIHRLTQSLDNTNSRAATTRRFW</sequence>
<evidence type="ECO:0000313" key="2">
    <source>
        <dbReference type="Proteomes" id="UP000275408"/>
    </source>
</evidence>
<evidence type="ECO:0000313" key="1">
    <source>
        <dbReference type="EMBL" id="RMX39979.1"/>
    </source>
</evidence>
<keyword evidence="2" id="KW-1185">Reference proteome</keyword>
<protein>
    <submittedName>
        <fullName evidence="1">Uncharacterized protein</fullName>
    </submittedName>
</protein>
<name>A0A3M6TF78_POCDA</name>